<name>R0KQL0_EXST2</name>
<reference evidence="2 3" key="1">
    <citation type="journal article" date="2012" name="PLoS Pathog.">
        <title>Diverse lifestyles and strategies of plant pathogenesis encoded in the genomes of eighteen Dothideomycetes fungi.</title>
        <authorList>
            <person name="Ohm R.A."/>
            <person name="Feau N."/>
            <person name="Henrissat B."/>
            <person name="Schoch C.L."/>
            <person name="Horwitz B.A."/>
            <person name="Barry K.W."/>
            <person name="Condon B.J."/>
            <person name="Copeland A.C."/>
            <person name="Dhillon B."/>
            <person name="Glaser F."/>
            <person name="Hesse C.N."/>
            <person name="Kosti I."/>
            <person name="LaButti K."/>
            <person name="Lindquist E.A."/>
            <person name="Lucas S."/>
            <person name="Salamov A.A."/>
            <person name="Bradshaw R.E."/>
            <person name="Ciuffetti L."/>
            <person name="Hamelin R.C."/>
            <person name="Kema G.H.J."/>
            <person name="Lawrence C."/>
            <person name="Scott J.A."/>
            <person name="Spatafora J.W."/>
            <person name="Turgeon B.G."/>
            <person name="de Wit P.J.G.M."/>
            <person name="Zhong S."/>
            <person name="Goodwin S.B."/>
            <person name="Grigoriev I.V."/>
        </authorList>
    </citation>
    <scope>NUCLEOTIDE SEQUENCE [LARGE SCALE GENOMIC DNA]</scope>
    <source>
        <strain evidence="3">28A</strain>
    </source>
</reference>
<dbReference type="Proteomes" id="UP000016935">
    <property type="component" value="Unassembled WGS sequence"/>
</dbReference>
<dbReference type="STRING" id="671987.R0KQL0"/>
<gene>
    <name evidence="2" type="ORF">SETTUDRAFT_40434</name>
</gene>
<dbReference type="OrthoDB" id="3556832at2759"/>
<dbReference type="eggNOG" id="ENOG502STHN">
    <property type="taxonomic scope" value="Eukaryota"/>
</dbReference>
<feature type="compositionally biased region" description="Polar residues" evidence="1">
    <location>
        <begin position="620"/>
        <end position="633"/>
    </location>
</feature>
<evidence type="ECO:0000313" key="2">
    <source>
        <dbReference type="EMBL" id="EOA91304.1"/>
    </source>
</evidence>
<keyword evidence="3" id="KW-1185">Reference proteome</keyword>
<protein>
    <submittedName>
        <fullName evidence="2">Uncharacterized protein</fullName>
    </submittedName>
</protein>
<dbReference type="EMBL" id="KB908481">
    <property type="protein sequence ID" value="EOA91304.1"/>
    <property type="molecule type" value="Genomic_DNA"/>
</dbReference>
<proteinExistence type="predicted"/>
<feature type="region of interest" description="Disordered" evidence="1">
    <location>
        <begin position="286"/>
        <end position="312"/>
    </location>
</feature>
<evidence type="ECO:0000313" key="3">
    <source>
        <dbReference type="Proteomes" id="UP000016935"/>
    </source>
</evidence>
<accession>R0KQL0</accession>
<feature type="region of interest" description="Disordered" evidence="1">
    <location>
        <begin position="619"/>
        <end position="638"/>
    </location>
</feature>
<dbReference type="GeneID" id="19404625"/>
<evidence type="ECO:0000256" key="1">
    <source>
        <dbReference type="SAM" id="MobiDB-lite"/>
    </source>
</evidence>
<dbReference type="AlphaFoldDB" id="R0KQL0"/>
<organism evidence="2 3">
    <name type="scientific">Exserohilum turcicum (strain 28A)</name>
    <name type="common">Northern leaf blight fungus</name>
    <name type="synonym">Setosphaeria turcica</name>
    <dbReference type="NCBI Taxonomy" id="671987"/>
    <lineage>
        <taxon>Eukaryota</taxon>
        <taxon>Fungi</taxon>
        <taxon>Dikarya</taxon>
        <taxon>Ascomycota</taxon>
        <taxon>Pezizomycotina</taxon>
        <taxon>Dothideomycetes</taxon>
        <taxon>Pleosporomycetidae</taxon>
        <taxon>Pleosporales</taxon>
        <taxon>Pleosporineae</taxon>
        <taxon>Pleosporaceae</taxon>
        <taxon>Exserohilum</taxon>
    </lineage>
</organism>
<dbReference type="HOGENOM" id="CLU_329813_0_0_1"/>
<dbReference type="RefSeq" id="XP_008020267.1">
    <property type="nucleotide sequence ID" value="XM_008022076.1"/>
</dbReference>
<reference evidence="2 3" key="2">
    <citation type="journal article" date="2013" name="PLoS Genet.">
        <title>Comparative genome structure, secondary metabolite, and effector coding capacity across Cochliobolus pathogens.</title>
        <authorList>
            <person name="Condon B.J."/>
            <person name="Leng Y."/>
            <person name="Wu D."/>
            <person name="Bushley K.E."/>
            <person name="Ohm R.A."/>
            <person name="Otillar R."/>
            <person name="Martin J."/>
            <person name="Schackwitz W."/>
            <person name="Grimwood J."/>
            <person name="MohdZainudin N."/>
            <person name="Xue C."/>
            <person name="Wang R."/>
            <person name="Manning V.A."/>
            <person name="Dhillon B."/>
            <person name="Tu Z.J."/>
            <person name="Steffenson B.J."/>
            <person name="Salamov A."/>
            <person name="Sun H."/>
            <person name="Lowry S."/>
            <person name="LaButti K."/>
            <person name="Han J."/>
            <person name="Copeland A."/>
            <person name="Lindquist E."/>
            <person name="Barry K."/>
            <person name="Schmutz J."/>
            <person name="Baker S.E."/>
            <person name="Ciuffetti L.M."/>
            <person name="Grigoriev I.V."/>
            <person name="Zhong S."/>
            <person name="Turgeon B.G."/>
        </authorList>
    </citation>
    <scope>NUCLEOTIDE SEQUENCE [LARGE SCALE GENOMIC DNA]</scope>
    <source>
        <strain evidence="3">28A</strain>
    </source>
</reference>
<sequence>MPLTDTISHKIILRKGEAARLQSEAAERQLRSSKMLSEVPVPFPGDEKQHHLNWLGNAPFIQVQVGSTVLNRERAEIDGAIMGLSAPQQIKALVLHVNLSDRTYVSGLQNQTTSLKIEVLFNGQLSHCWLMSMHDLRSGTRSHHQVFAGTRVDFLAERPWIIVPTGLAPNGSFRKGSKSVSVLQRWQDICSTLQDEACERGTNTEGQVPPTAEFLKALATMHMPDRVQNMQKPGGRVFGTIDVVITAGEGKKLTSGVGYLKEPRRMLDDNFPIKLQSDGTTAIRETAGMGHDESGSKSHGLGPGYGAQDTHTKESIGPVLNWRSKRRLLMQDVPPNAGQISTYSPSQFAPARPHTYLRGKNESWKTFSEASSRMFHERRVPGLDNGQFLFSKEHPYEPANQPQSNHYYRPPIPTALHLQSGSLGHGASGLPFVPRLSSHSRLTWPQPPVGLYSVPTKPKRSVFSRKESVSTASDTRKCDMLLSKVVILGKNRTVLIEQRWHPPKHVRLRLGRRVGVESVHEFSIGQTELPGSVGLVDMAPLKSSLRYPKTVFPLGDTQVLQPQDDLVVERATSYDGRHRHETSGVGCTRRHIESKTKENAPVFKGTEETEGMRWPFQRGEAQSRTSMHMTQAGDSGEEGDAAIKSWLHASVPQKRKDLHGSPATKSGGCIRSATKDNPVLNEDCVVAYAESKDQESKQLVLRQVRGERAGVFREDYVVFATRFFVAED</sequence>